<sequence>MTICILIPDDADQTRYDDWRDQQAQIEPLMARHGIDVEWRAWTDTRPLIADLVLPLMAWGYHRDLLRWHAQLHRWQGIRFLNPLSVLRWNTDKRYLLELESAGIAIVPTRFLDALDDRALTDARSVFSTRDLVIKPPVSAGSDHTWLLRDGIGCPDEARGRAMLVQPMMPCIAKEGELSLFYLAGTLAHAIVKRPADGDFRVQGQFGGRSSAIDPPVAATTLATATLAAIGSDVLYARVDMVGDGKGGYALMEIELIEPWLSLDRTADGGKAFAAAIANACAGASASSG</sequence>
<dbReference type="Gene3D" id="3.30.470.20">
    <property type="entry name" value="ATP-grasp fold, B domain"/>
    <property type="match status" value="1"/>
</dbReference>
<dbReference type="SUPFAM" id="SSF56059">
    <property type="entry name" value="Glutathione synthetase ATP-binding domain-like"/>
    <property type="match status" value="1"/>
</dbReference>
<accession>A0ABQ1J911</accession>
<gene>
    <name evidence="1" type="ORF">GCM10010833_15520</name>
</gene>
<keyword evidence="2" id="KW-1185">Reference proteome</keyword>
<proteinExistence type="predicted"/>
<dbReference type="Proteomes" id="UP000614261">
    <property type="component" value="Unassembled WGS sequence"/>
</dbReference>
<evidence type="ECO:0000313" key="1">
    <source>
        <dbReference type="EMBL" id="GGB61436.1"/>
    </source>
</evidence>
<evidence type="ECO:0000313" key="2">
    <source>
        <dbReference type="Proteomes" id="UP000614261"/>
    </source>
</evidence>
<protein>
    <submittedName>
        <fullName evidence="1">Transporter</fullName>
    </submittedName>
</protein>
<name>A0ABQ1J911_9SPHN</name>
<dbReference type="InterPro" id="IPR053191">
    <property type="entry name" value="DcsG_Biosynth_Enzyme"/>
</dbReference>
<comment type="caution">
    <text evidence="1">The sequence shown here is derived from an EMBL/GenBank/DDBJ whole genome shotgun (WGS) entry which is preliminary data.</text>
</comment>
<organism evidence="1 2">
    <name type="scientific">Blastomonas aquatica</name>
    <dbReference type="NCBI Taxonomy" id="1510276"/>
    <lineage>
        <taxon>Bacteria</taxon>
        <taxon>Pseudomonadati</taxon>
        <taxon>Pseudomonadota</taxon>
        <taxon>Alphaproteobacteria</taxon>
        <taxon>Sphingomonadales</taxon>
        <taxon>Sphingomonadaceae</taxon>
        <taxon>Blastomonas</taxon>
    </lineage>
</organism>
<dbReference type="PANTHER" id="PTHR39217:SF1">
    <property type="entry name" value="GLUTATHIONE SYNTHETASE"/>
    <property type="match status" value="1"/>
</dbReference>
<dbReference type="PANTHER" id="PTHR39217">
    <property type="match status" value="1"/>
</dbReference>
<reference evidence="2" key="1">
    <citation type="journal article" date="2019" name="Int. J. Syst. Evol. Microbiol.">
        <title>The Global Catalogue of Microorganisms (GCM) 10K type strain sequencing project: providing services to taxonomists for standard genome sequencing and annotation.</title>
        <authorList>
            <consortium name="The Broad Institute Genomics Platform"/>
            <consortium name="The Broad Institute Genome Sequencing Center for Infectious Disease"/>
            <person name="Wu L."/>
            <person name="Ma J."/>
        </authorList>
    </citation>
    <scope>NUCLEOTIDE SEQUENCE [LARGE SCALE GENOMIC DNA]</scope>
    <source>
        <strain evidence="2">CGMCC 1.12851</strain>
    </source>
</reference>
<dbReference type="RefSeq" id="WP_188513793.1">
    <property type="nucleotide sequence ID" value="NZ_BMGD01000002.1"/>
</dbReference>
<dbReference type="EMBL" id="BMGD01000002">
    <property type="protein sequence ID" value="GGB61436.1"/>
    <property type="molecule type" value="Genomic_DNA"/>
</dbReference>